<evidence type="ECO:0000256" key="1">
    <source>
        <dbReference type="ARBA" id="ARBA00023125"/>
    </source>
</evidence>
<sequence>MSARRDPQGRRRSIIEAAAALITESGAASLTHRGVAARARVPLGATTYYFATLDDLSTAALHQMAQDTDDALRELAGQIADSRGRPEAVAALIHDYLRDGDQVRADAELYLAGVHRPDLRPLTLRWFEGLVRILAEHTTPRAARALALYVDGAMLHALTHDEPLDPDELVFAVTSLMGGPATTDTEH</sequence>
<feature type="DNA-binding region" description="H-T-H motif" evidence="2">
    <location>
        <begin position="31"/>
        <end position="50"/>
    </location>
</feature>
<dbReference type="InterPro" id="IPR041583">
    <property type="entry name" value="TetR_C_31"/>
</dbReference>
<evidence type="ECO:0000259" key="3">
    <source>
        <dbReference type="PROSITE" id="PS50977"/>
    </source>
</evidence>
<comment type="caution">
    <text evidence="4">The sequence shown here is derived from an EMBL/GenBank/DDBJ whole genome shotgun (WGS) entry which is preliminary data.</text>
</comment>
<keyword evidence="1 2" id="KW-0238">DNA-binding</keyword>
<dbReference type="SUPFAM" id="SSF46689">
    <property type="entry name" value="Homeodomain-like"/>
    <property type="match status" value="1"/>
</dbReference>
<keyword evidence="5" id="KW-1185">Reference proteome</keyword>
<dbReference type="SUPFAM" id="SSF48498">
    <property type="entry name" value="Tetracyclin repressor-like, C-terminal domain"/>
    <property type="match status" value="1"/>
</dbReference>
<dbReference type="InterPro" id="IPR009057">
    <property type="entry name" value="Homeodomain-like_sf"/>
</dbReference>
<evidence type="ECO:0000256" key="2">
    <source>
        <dbReference type="PROSITE-ProRule" id="PRU00335"/>
    </source>
</evidence>
<dbReference type="EMBL" id="JAUZMY010000005">
    <property type="protein sequence ID" value="MEE2037113.1"/>
    <property type="molecule type" value="Genomic_DNA"/>
</dbReference>
<accession>A0ABU7K4E5</accession>
<evidence type="ECO:0000313" key="4">
    <source>
        <dbReference type="EMBL" id="MEE2037113.1"/>
    </source>
</evidence>
<organism evidence="4 5">
    <name type="scientific">Nocardiopsis codii</name>
    <dbReference type="NCBI Taxonomy" id="3065942"/>
    <lineage>
        <taxon>Bacteria</taxon>
        <taxon>Bacillati</taxon>
        <taxon>Actinomycetota</taxon>
        <taxon>Actinomycetes</taxon>
        <taxon>Streptosporangiales</taxon>
        <taxon>Nocardiopsidaceae</taxon>
        <taxon>Nocardiopsis</taxon>
    </lineage>
</organism>
<dbReference type="Gene3D" id="1.10.357.10">
    <property type="entry name" value="Tetracycline Repressor, domain 2"/>
    <property type="match status" value="1"/>
</dbReference>
<protein>
    <submittedName>
        <fullName evidence="4">TetR family transcriptional regulator</fullName>
    </submittedName>
</protein>
<evidence type="ECO:0000313" key="5">
    <source>
        <dbReference type="Proteomes" id="UP001356095"/>
    </source>
</evidence>
<gene>
    <name evidence="4" type="ORF">Q8791_07760</name>
</gene>
<dbReference type="Proteomes" id="UP001356095">
    <property type="component" value="Unassembled WGS sequence"/>
</dbReference>
<feature type="domain" description="HTH tetR-type" evidence="3">
    <location>
        <begin position="8"/>
        <end position="68"/>
    </location>
</feature>
<dbReference type="InterPro" id="IPR036271">
    <property type="entry name" value="Tet_transcr_reg_TetR-rel_C_sf"/>
</dbReference>
<dbReference type="PROSITE" id="PS50977">
    <property type="entry name" value="HTH_TETR_2"/>
    <property type="match status" value="1"/>
</dbReference>
<proteinExistence type="predicted"/>
<dbReference type="InterPro" id="IPR001647">
    <property type="entry name" value="HTH_TetR"/>
</dbReference>
<dbReference type="RefSeq" id="WP_330090903.1">
    <property type="nucleotide sequence ID" value="NZ_JAUZMY010000005.1"/>
</dbReference>
<dbReference type="Pfam" id="PF17940">
    <property type="entry name" value="TetR_C_31"/>
    <property type="match status" value="1"/>
</dbReference>
<reference evidence="4 5" key="1">
    <citation type="submission" date="2023-08" db="EMBL/GenBank/DDBJ databases">
        <authorList>
            <person name="Girao M."/>
            <person name="Carvalho M.F."/>
        </authorList>
    </citation>
    <scope>NUCLEOTIDE SEQUENCE [LARGE SCALE GENOMIC DNA]</scope>
    <source>
        <strain evidence="4 5">CT-R113</strain>
    </source>
</reference>
<name>A0ABU7K4E5_9ACTN</name>